<dbReference type="EMBL" id="JAYKXP010000185">
    <property type="protein sequence ID" value="KAK7020618.1"/>
    <property type="molecule type" value="Genomic_DNA"/>
</dbReference>
<evidence type="ECO:0008006" key="3">
    <source>
        <dbReference type="Google" id="ProtNLM"/>
    </source>
</evidence>
<name>A0AAW0B5G1_9AGAR</name>
<keyword evidence="2" id="KW-1185">Reference proteome</keyword>
<evidence type="ECO:0000313" key="2">
    <source>
        <dbReference type="Proteomes" id="UP001383192"/>
    </source>
</evidence>
<proteinExistence type="predicted"/>
<reference evidence="1 2" key="1">
    <citation type="submission" date="2024-01" db="EMBL/GenBank/DDBJ databases">
        <title>A draft genome for a cacao thread blight-causing isolate of Paramarasmius palmivorus.</title>
        <authorList>
            <person name="Baruah I.K."/>
            <person name="Bukari Y."/>
            <person name="Amoako-Attah I."/>
            <person name="Meinhardt L.W."/>
            <person name="Bailey B.A."/>
            <person name="Cohen S.P."/>
        </authorList>
    </citation>
    <scope>NUCLEOTIDE SEQUENCE [LARGE SCALE GENOMIC DNA]</scope>
    <source>
        <strain evidence="1 2">GH-12</strain>
    </source>
</reference>
<protein>
    <recommendedName>
        <fullName evidence="3">Coat protein</fullName>
    </recommendedName>
</protein>
<sequence>MDPGYMNRFEVDNDLEDAQYGVGPADEPKTSSADGSTTFLSVLSGASSGVTDETSSSYRSLMKACVKFLHEKNFITKGNPFFTNAPSTNVPELICAWIMANFAASCDTINLDGTPVNGEVRSGYGHAQKMGAAATFGFRREHGLGNLLWHESKVTPGKMLRNPSVSQQVSLYMVSLRRRVKLGQEPTSVRAITHEIIGDLYDHGQKLENFNIIPLGFKPLPAQQSGAAERG</sequence>
<dbReference type="AlphaFoldDB" id="A0AAW0B5G1"/>
<evidence type="ECO:0000313" key="1">
    <source>
        <dbReference type="EMBL" id="KAK7020618.1"/>
    </source>
</evidence>
<accession>A0AAW0B5G1</accession>
<comment type="caution">
    <text evidence="1">The sequence shown here is derived from an EMBL/GenBank/DDBJ whole genome shotgun (WGS) entry which is preliminary data.</text>
</comment>
<dbReference type="Proteomes" id="UP001383192">
    <property type="component" value="Unassembled WGS sequence"/>
</dbReference>
<organism evidence="1 2">
    <name type="scientific">Paramarasmius palmivorus</name>
    <dbReference type="NCBI Taxonomy" id="297713"/>
    <lineage>
        <taxon>Eukaryota</taxon>
        <taxon>Fungi</taxon>
        <taxon>Dikarya</taxon>
        <taxon>Basidiomycota</taxon>
        <taxon>Agaricomycotina</taxon>
        <taxon>Agaricomycetes</taxon>
        <taxon>Agaricomycetidae</taxon>
        <taxon>Agaricales</taxon>
        <taxon>Marasmiineae</taxon>
        <taxon>Marasmiaceae</taxon>
        <taxon>Paramarasmius</taxon>
    </lineage>
</organism>
<gene>
    <name evidence="1" type="ORF">VNI00_017702</name>
</gene>